<keyword evidence="1" id="KW-1133">Transmembrane helix</keyword>
<dbReference type="KEGG" id="mbur:EQU24_04600"/>
<gene>
    <name evidence="2" type="ORF">EQU24_04600</name>
</gene>
<dbReference type="OrthoDB" id="5296662at2"/>
<dbReference type="EMBL" id="CP035467">
    <property type="protein sequence ID" value="QCW84708.1"/>
    <property type="molecule type" value="Genomic_DNA"/>
</dbReference>
<keyword evidence="1" id="KW-0472">Membrane</keyword>
<evidence type="ECO:0000313" key="2">
    <source>
        <dbReference type="EMBL" id="QCW84708.1"/>
    </source>
</evidence>
<proteinExistence type="predicted"/>
<dbReference type="InterPro" id="IPR012902">
    <property type="entry name" value="N_methyl_site"/>
</dbReference>
<keyword evidence="1" id="KW-0812">Transmembrane</keyword>
<dbReference type="AlphaFoldDB" id="A0A4P9UT36"/>
<dbReference type="InterPro" id="IPR032092">
    <property type="entry name" value="PilW"/>
</dbReference>
<dbReference type="NCBIfam" id="TIGR02532">
    <property type="entry name" value="IV_pilin_GFxxxE"/>
    <property type="match status" value="1"/>
</dbReference>
<protein>
    <submittedName>
        <fullName evidence="2">Prepilin-type N-terminal cleavage/methylation domain-containing protein</fullName>
    </submittedName>
</protein>
<evidence type="ECO:0000256" key="1">
    <source>
        <dbReference type="SAM" id="Phobius"/>
    </source>
</evidence>
<dbReference type="Proteomes" id="UP000305881">
    <property type="component" value="Chromosome"/>
</dbReference>
<evidence type="ECO:0000313" key="3">
    <source>
        <dbReference type="Proteomes" id="UP000305881"/>
    </source>
</evidence>
<dbReference type="Pfam" id="PF07963">
    <property type="entry name" value="N_methyl"/>
    <property type="match status" value="1"/>
</dbReference>
<dbReference type="STRING" id="675511.GCA_000341735_02092"/>
<feature type="transmembrane region" description="Helical" evidence="1">
    <location>
        <begin position="21"/>
        <end position="42"/>
    </location>
</feature>
<reference evidence="3" key="1">
    <citation type="journal article" date="2019" name="J. Bacteriol.">
        <title>A Mutagenic Screen Identifies a TonB-Dependent Receptor Required for the Lanthanide Metal Switch in the Type I Methanotroph 'Methylotuvimicrobium buryatense' 5GB1C.</title>
        <authorList>
            <person name="Groom J.D."/>
            <person name="Ford S.M."/>
            <person name="Pesesky M.W."/>
            <person name="Lidstrom M.E."/>
        </authorList>
    </citation>
    <scope>NUCLEOTIDE SEQUENCE [LARGE SCALE GENOMIC DNA]</scope>
    <source>
        <strain evidence="3">5GB1C</strain>
    </source>
</reference>
<accession>A0A4P9UT36</accession>
<keyword evidence="3" id="KW-1185">Reference proteome</keyword>
<name>A0A4P9UT36_METBY</name>
<dbReference type="GO" id="GO:0043683">
    <property type="term" value="P:type IV pilus assembly"/>
    <property type="evidence" value="ECO:0007669"/>
    <property type="project" value="InterPro"/>
</dbReference>
<dbReference type="Pfam" id="PF16074">
    <property type="entry name" value="PilW"/>
    <property type="match status" value="1"/>
</dbReference>
<organism evidence="2 3">
    <name type="scientific">Methylotuvimicrobium buryatense</name>
    <name type="common">Methylomicrobium buryatense</name>
    <dbReference type="NCBI Taxonomy" id="95641"/>
    <lineage>
        <taxon>Bacteria</taxon>
        <taxon>Pseudomonadati</taxon>
        <taxon>Pseudomonadota</taxon>
        <taxon>Gammaproteobacteria</taxon>
        <taxon>Methylococcales</taxon>
        <taxon>Methylococcaceae</taxon>
        <taxon>Methylotuvimicrobium</taxon>
    </lineage>
</organism>
<sequence>MLSTQRKQPAPLIYRQSGMTLVEIMISLLIGAFLLGGVLQIFTNTKQTYRMQEGLSRMQENARFALDTLNHDLRMAGYQGCTVVSPNVIIDPKSPNPNPAPASLALGTMITISGNDNIANNWNSSACGNANACIAGSDAITITFGGTCGGALPEKASTAQIHINAGNTCDFNQYDIVMVSDCSAADIFIATSASSSAGKQNLAHANNQNTDNKLSKIYDEGAEVFRFNSYTYFLRSGAGGQPALWRLDNSRAVQTGVNPIEMIDGIENMQILYGEDTTQDRVANRYVTANNVGNWANVVSARASLLARSLNDNITSRPQTYTFNGATVTPADRRVRQVFTTTIAVRNRLP</sequence>
<dbReference type="PROSITE" id="PS00409">
    <property type="entry name" value="PROKAR_NTER_METHYL"/>
    <property type="match status" value="1"/>
</dbReference>